<organism evidence="2 3">
    <name type="scientific">Steroidobacter agaridevorans</name>
    <dbReference type="NCBI Taxonomy" id="2695856"/>
    <lineage>
        <taxon>Bacteria</taxon>
        <taxon>Pseudomonadati</taxon>
        <taxon>Pseudomonadota</taxon>
        <taxon>Gammaproteobacteria</taxon>
        <taxon>Steroidobacterales</taxon>
        <taxon>Steroidobacteraceae</taxon>
        <taxon>Steroidobacter</taxon>
    </lineage>
</organism>
<dbReference type="Gene3D" id="2.60.120.200">
    <property type="match status" value="1"/>
</dbReference>
<evidence type="ECO:0000313" key="2">
    <source>
        <dbReference type="EMBL" id="GFE80191.1"/>
    </source>
</evidence>
<sequence>MMLKKIPFAALIAAMCLPALASAQDPGNSVSIALPGISFTRSLNGAGENTKVSGSKLTLTSAAKRDNFRDPNGKLSNNTAPVLLAAVDNKKPFTLTARVTPTFLETYDAGALYIWVRDDLWLKMAMEMDERRRTRMVTVRTTGTSDDNNHEVISERGVHMKISSDTQTVGFYFSLDNQTWQLIRLFRNEYPEKIWLGVSAQSPLGNGTSATFEDVSLTQTSVADFRLGK</sequence>
<dbReference type="AlphaFoldDB" id="A0A829YBB1"/>
<feature type="chain" id="PRO_5033040979" description="DUF1349 domain-containing protein" evidence="1">
    <location>
        <begin position="24"/>
        <end position="229"/>
    </location>
</feature>
<accession>A0A829YBB1</accession>
<dbReference type="InterPro" id="IPR009784">
    <property type="entry name" value="DUF1349"/>
</dbReference>
<keyword evidence="3" id="KW-1185">Reference proteome</keyword>
<evidence type="ECO:0008006" key="4">
    <source>
        <dbReference type="Google" id="ProtNLM"/>
    </source>
</evidence>
<dbReference type="EMBL" id="BLJN01000002">
    <property type="protein sequence ID" value="GFE80191.1"/>
    <property type="molecule type" value="Genomic_DNA"/>
</dbReference>
<dbReference type="InterPro" id="IPR013320">
    <property type="entry name" value="ConA-like_dom_sf"/>
</dbReference>
<feature type="signal peptide" evidence="1">
    <location>
        <begin position="1"/>
        <end position="23"/>
    </location>
</feature>
<protein>
    <recommendedName>
        <fullName evidence="4">DUF1349 domain-containing protein</fullName>
    </recommendedName>
</protein>
<name>A0A829YBB1_9GAMM</name>
<dbReference type="SUPFAM" id="SSF49899">
    <property type="entry name" value="Concanavalin A-like lectins/glucanases"/>
    <property type="match status" value="1"/>
</dbReference>
<evidence type="ECO:0000313" key="3">
    <source>
        <dbReference type="Proteomes" id="UP000445000"/>
    </source>
</evidence>
<dbReference type="PANTHER" id="PTHR35332">
    <property type="entry name" value="REGULATION OF ENOLASE PROTEIN 1"/>
    <property type="match status" value="1"/>
</dbReference>
<reference evidence="3" key="1">
    <citation type="submission" date="2020-01" db="EMBL/GenBank/DDBJ databases">
        <title>'Steroidobacter agaridevorans' sp. nov., agar-degrading bacteria isolated from rhizosphere soils.</title>
        <authorList>
            <person name="Ikenaga M."/>
            <person name="Kataoka M."/>
            <person name="Murouchi A."/>
            <person name="Katsuragi S."/>
            <person name="Sakai M."/>
        </authorList>
    </citation>
    <scope>NUCLEOTIDE SEQUENCE [LARGE SCALE GENOMIC DNA]</scope>
    <source>
        <strain evidence="3">YU21-B</strain>
    </source>
</reference>
<proteinExistence type="predicted"/>
<dbReference type="Proteomes" id="UP000445000">
    <property type="component" value="Unassembled WGS sequence"/>
</dbReference>
<keyword evidence="1" id="KW-0732">Signal</keyword>
<comment type="caution">
    <text evidence="2">The sequence shown here is derived from an EMBL/GenBank/DDBJ whole genome shotgun (WGS) entry which is preliminary data.</text>
</comment>
<gene>
    <name evidence="2" type="ORF">GCM10011487_21910</name>
</gene>
<dbReference type="PANTHER" id="PTHR35332:SF2">
    <property type="entry name" value="REGULATION OF ENOLASE PROTEIN 1"/>
    <property type="match status" value="1"/>
</dbReference>
<dbReference type="Pfam" id="PF07081">
    <property type="entry name" value="DUF1349"/>
    <property type="match status" value="1"/>
</dbReference>
<evidence type="ECO:0000256" key="1">
    <source>
        <dbReference type="SAM" id="SignalP"/>
    </source>
</evidence>
<dbReference type="RefSeq" id="WP_202626710.1">
    <property type="nucleotide sequence ID" value="NZ_BLJN01000002.1"/>
</dbReference>